<dbReference type="RefSeq" id="WP_085882460.1">
    <property type="nucleotide sequence ID" value="NZ_FWFR01000001.1"/>
</dbReference>
<evidence type="ECO:0000256" key="2">
    <source>
        <dbReference type="SAM" id="MobiDB-lite"/>
    </source>
</evidence>
<keyword evidence="5" id="KW-1185">Reference proteome</keyword>
<feature type="domain" description="HTH cro/C1-type" evidence="3">
    <location>
        <begin position="35"/>
        <end position="89"/>
    </location>
</feature>
<dbReference type="PANTHER" id="PTHR46797:SF1">
    <property type="entry name" value="METHYLPHOSPHONATE SYNTHASE"/>
    <property type="match status" value="1"/>
</dbReference>
<dbReference type="Pfam" id="PF01381">
    <property type="entry name" value="HTH_3"/>
    <property type="match status" value="1"/>
</dbReference>
<evidence type="ECO:0000256" key="1">
    <source>
        <dbReference type="ARBA" id="ARBA00023125"/>
    </source>
</evidence>
<gene>
    <name evidence="4" type="ORF">OCH7691_01216</name>
</gene>
<proteinExistence type="predicted"/>
<organism evidence="4 5">
    <name type="scientific">Oceanibacterium hippocampi</name>
    <dbReference type="NCBI Taxonomy" id="745714"/>
    <lineage>
        <taxon>Bacteria</taxon>
        <taxon>Pseudomonadati</taxon>
        <taxon>Pseudomonadota</taxon>
        <taxon>Alphaproteobacteria</taxon>
        <taxon>Sneathiellales</taxon>
        <taxon>Sneathiellaceae</taxon>
        <taxon>Oceanibacterium</taxon>
    </lineage>
</organism>
<dbReference type="OrthoDB" id="9797172at2"/>
<reference evidence="4 5" key="1">
    <citation type="submission" date="2017-03" db="EMBL/GenBank/DDBJ databases">
        <authorList>
            <person name="Afonso C.L."/>
            <person name="Miller P.J."/>
            <person name="Scott M.A."/>
            <person name="Spackman E."/>
            <person name="Goraichik I."/>
            <person name="Dimitrov K.M."/>
            <person name="Suarez D.L."/>
            <person name="Swayne D.E."/>
        </authorList>
    </citation>
    <scope>NUCLEOTIDE SEQUENCE [LARGE SCALE GENOMIC DNA]</scope>
    <source>
        <strain evidence="4 5">CECT 7691</strain>
    </source>
</reference>
<dbReference type="SUPFAM" id="SSF47413">
    <property type="entry name" value="lambda repressor-like DNA-binding domains"/>
    <property type="match status" value="1"/>
</dbReference>
<dbReference type="GO" id="GO:0003677">
    <property type="term" value="F:DNA binding"/>
    <property type="evidence" value="ECO:0007669"/>
    <property type="project" value="UniProtKB-KW"/>
</dbReference>
<dbReference type="EMBL" id="FWFR01000001">
    <property type="protein sequence ID" value="SLN32610.1"/>
    <property type="molecule type" value="Genomic_DNA"/>
</dbReference>
<dbReference type="InParanoid" id="A0A1Y5S6A0"/>
<name>A0A1Y5S6A0_9PROT</name>
<dbReference type="PANTHER" id="PTHR46797">
    <property type="entry name" value="HTH-TYPE TRANSCRIPTIONAL REGULATOR"/>
    <property type="match status" value="1"/>
</dbReference>
<evidence type="ECO:0000313" key="4">
    <source>
        <dbReference type="EMBL" id="SLN32610.1"/>
    </source>
</evidence>
<feature type="region of interest" description="Disordered" evidence="2">
    <location>
        <begin position="1"/>
        <end position="25"/>
    </location>
</feature>
<sequence length="142" mass="16002">MALPTAVGATPVPRKPNSSKKPSAGEIDRFVGTRIRERRITLGLTQQELAERIGVTYQQAHKYERGINRISAGRLYNIAAALEVQVAYFFEGIDNPVRSNFSQRQRMCLELARNFTHITNQRHQEALSHLARALAGEDQQES</sequence>
<dbReference type="SMART" id="SM00530">
    <property type="entry name" value="HTH_XRE"/>
    <property type="match status" value="1"/>
</dbReference>
<protein>
    <submittedName>
        <fullName evidence="4">Anaerobic benzoate catabolism transcriptional regulator</fullName>
    </submittedName>
</protein>
<dbReference type="Proteomes" id="UP000193200">
    <property type="component" value="Unassembled WGS sequence"/>
</dbReference>
<accession>A0A1Y5S6A0</accession>
<evidence type="ECO:0000313" key="5">
    <source>
        <dbReference type="Proteomes" id="UP000193200"/>
    </source>
</evidence>
<dbReference type="InterPro" id="IPR001387">
    <property type="entry name" value="Cro/C1-type_HTH"/>
</dbReference>
<dbReference type="GO" id="GO:0005829">
    <property type="term" value="C:cytosol"/>
    <property type="evidence" value="ECO:0007669"/>
    <property type="project" value="TreeGrafter"/>
</dbReference>
<dbReference type="GO" id="GO:0003700">
    <property type="term" value="F:DNA-binding transcription factor activity"/>
    <property type="evidence" value="ECO:0007669"/>
    <property type="project" value="TreeGrafter"/>
</dbReference>
<dbReference type="CDD" id="cd00093">
    <property type="entry name" value="HTH_XRE"/>
    <property type="match status" value="1"/>
</dbReference>
<dbReference type="InterPro" id="IPR050807">
    <property type="entry name" value="TransReg_Diox_bact_type"/>
</dbReference>
<dbReference type="InterPro" id="IPR010982">
    <property type="entry name" value="Lambda_DNA-bd_dom_sf"/>
</dbReference>
<keyword evidence="1" id="KW-0238">DNA-binding</keyword>
<dbReference type="AlphaFoldDB" id="A0A1Y5S6A0"/>
<dbReference type="PROSITE" id="PS50943">
    <property type="entry name" value="HTH_CROC1"/>
    <property type="match status" value="1"/>
</dbReference>
<dbReference type="Gene3D" id="1.10.260.40">
    <property type="entry name" value="lambda repressor-like DNA-binding domains"/>
    <property type="match status" value="1"/>
</dbReference>
<evidence type="ECO:0000259" key="3">
    <source>
        <dbReference type="PROSITE" id="PS50943"/>
    </source>
</evidence>